<reference evidence="1 2" key="1">
    <citation type="submission" date="2018-03" db="EMBL/GenBank/DDBJ databases">
        <title>Rhodobacter blasticus.</title>
        <authorList>
            <person name="Meyer T.E."/>
            <person name="Miller S."/>
            <person name="Lodha T."/>
            <person name="Gandham S."/>
            <person name="Chintalapati S."/>
            <person name="Chintalapati V.R."/>
        </authorList>
    </citation>
    <scope>NUCLEOTIDE SEQUENCE [LARGE SCALE GENOMIC DNA]</scope>
    <source>
        <strain evidence="1 2">DSM 2131</strain>
    </source>
</reference>
<dbReference type="InterPro" id="IPR011009">
    <property type="entry name" value="Kinase-like_dom_sf"/>
</dbReference>
<dbReference type="EMBL" id="PZKE01000009">
    <property type="protein sequence ID" value="PTE14169.1"/>
    <property type="molecule type" value="Genomic_DNA"/>
</dbReference>
<dbReference type="RefSeq" id="WP_107673596.1">
    <property type="nucleotide sequence ID" value="NZ_PZKE01000009.1"/>
</dbReference>
<accession>A0A2T4J8E6</accession>
<dbReference type="Gene3D" id="3.30.200.20">
    <property type="entry name" value="Phosphorylase Kinase, domain 1"/>
    <property type="match status" value="1"/>
</dbReference>
<dbReference type="SUPFAM" id="SSF56112">
    <property type="entry name" value="Protein kinase-like (PK-like)"/>
    <property type="match status" value="1"/>
</dbReference>
<protein>
    <submittedName>
        <fullName evidence="1">Serine/threonine protein phosphatase</fullName>
    </submittedName>
</protein>
<comment type="caution">
    <text evidence="1">The sequence shown here is derived from an EMBL/GenBank/DDBJ whole genome shotgun (WGS) entry which is preliminary data.</text>
</comment>
<gene>
    <name evidence="1" type="ORF">C5F44_11095</name>
</gene>
<evidence type="ECO:0000313" key="2">
    <source>
        <dbReference type="Proteomes" id="UP000241362"/>
    </source>
</evidence>
<organism evidence="1 2">
    <name type="scientific">Fuscovulum blasticum DSM 2131</name>
    <dbReference type="NCBI Taxonomy" id="1188250"/>
    <lineage>
        <taxon>Bacteria</taxon>
        <taxon>Pseudomonadati</taxon>
        <taxon>Pseudomonadota</taxon>
        <taxon>Alphaproteobacteria</taxon>
        <taxon>Rhodobacterales</taxon>
        <taxon>Paracoccaceae</taxon>
        <taxon>Pseudogemmobacter</taxon>
    </lineage>
</organism>
<name>A0A2T4J8E6_FUSBL</name>
<keyword evidence="2" id="KW-1185">Reference proteome</keyword>
<evidence type="ECO:0000313" key="1">
    <source>
        <dbReference type="EMBL" id="PTE14169.1"/>
    </source>
</evidence>
<sequence>MNSHPAVRPDLVEAVRKAQAGERQRVRSLVLADGRRFWMKQVEQLSLRLRVQKGNPEKAFAAERAGLHALADRGLPVAPIAMEGPDYLVMPDVGPTLVMVAGDATRPEADRLAAFAAAGKALAQLHWAGLVHGRPAARDICWDGQAARFIDLERFSLGRRGGFWQAADVVMFVQSCFTQWAEDPRWCDAALAAYAANAPEGAMGRVQRLARQLAPLGWLARGLLRLRPRSRELRAVSLTLARLA</sequence>
<dbReference type="Proteomes" id="UP000241362">
    <property type="component" value="Unassembled WGS sequence"/>
</dbReference>
<proteinExistence type="predicted"/>
<dbReference type="AlphaFoldDB" id="A0A2T4J8E6"/>